<feature type="binding site" evidence="4 6">
    <location>
        <position position="142"/>
    </location>
    <ligand>
        <name>substrate</name>
    </ligand>
</feature>
<keyword evidence="11" id="KW-1185">Reference proteome</keyword>
<dbReference type="InterPro" id="IPR020103">
    <property type="entry name" value="PsdUridine_synth_cat_dom_sf"/>
</dbReference>
<evidence type="ECO:0000256" key="1">
    <source>
        <dbReference type="ARBA" id="ARBA00009375"/>
    </source>
</evidence>
<dbReference type="InterPro" id="IPR020094">
    <property type="entry name" value="TruA/RsuA/RluB/E/F_N"/>
</dbReference>
<dbReference type="RefSeq" id="WP_183965382.1">
    <property type="nucleotide sequence ID" value="NZ_BAABEW010000017.1"/>
</dbReference>
<dbReference type="GO" id="GO:0031119">
    <property type="term" value="P:tRNA pseudouridine synthesis"/>
    <property type="evidence" value="ECO:0007669"/>
    <property type="project" value="UniProtKB-UniRule"/>
</dbReference>
<protein>
    <recommendedName>
        <fullName evidence="4">tRNA pseudouridine synthase A</fullName>
        <ecNumber evidence="4">5.4.99.12</ecNumber>
    </recommendedName>
    <alternativeName>
        <fullName evidence="4">tRNA pseudouridine(38-40) synthase</fullName>
    </alternativeName>
    <alternativeName>
        <fullName evidence="4">tRNA pseudouridylate synthase I</fullName>
    </alternativeName>
    <alternativeName>
        <fullName evidence="4">tRNA-uridine isomerase I</fullName>
    </alternativeName>
</protein>
<sequence>MSRVSAVRAGSATQSPTSSVAPAPAPAAIAPAGQRFALRVAYDGASFPGWQTQPSGAAIQDLLERALSSIAGERIATVCAGRTDAGVHALGQVVHFETRVNRSTSAWVRGVNALLPAQVAAQEVREVDEGFHARYGALRRAYSYLLYRSPTRHPLYAGRAGWSFRPLDVDRMREAAAALVGEHDFSAFRSSQCQARSPVRRLDRLEIRESGPLVVFELEANAFLHHMVRNLVGALVWIGVGRRPADWTGELLAARDRRLAAPTFAPDGLYLAGVEYPARYDIGSWPPTSPPLAKA</sequence>
<reference evidence="10 11" key="1">
    <citation type="submission" date="2020-08" db="EMBL/GenBank/DDBJ databases">
        <title>Genomic Encyclopedia of Type Strains, Phase IV (KMG-IV): sequencing the most valuable type-strain genomes for metagenomic binning, comparative biology and taxonomic classification.</title>
        <authorList>
            <person name="Goeker M."/>
        </authorList>
    </citation>
    <scope>NUCLEOTIDE SEQUENCE [LARGE SCALE GENOMIC DNA]</scope>
    <source>
        <strain evidence="10 11">DSM 29781</strain>
    </source>
</reference>
<comment type="subunit">
    <text evidence="4">Homodimer.</text>
</comment>
<name>A0A7W8M854_9BURK</name>
<evidence type="ECO:0000313" key="10">
    <source>
        <dbReference type="EMBL" id="MBB5271272.1"/>
    </source>
</evidence>
<dbReference type="InterPro" id="IPR020097">
    <property type="entry name" value="PsdUridine_synth_TruA_a/b_dom"/>
</dbReference>
<evidence type="ECO:0000256" key="8">
    <source>
        <dbReference type="SAM" id="MobiDB-lite"/>
    </source>
</evidence>
<evidence type="ECO:0000313" key="11">
    <source>
        <dbReference type="Proteomes" id="UP000532440"/>
    </source>
</evidence>
<proteinExistence type="inferred from homology"/>
<keyword evidence="2 4" id="KW-0819">tRNA processing</keyword>
<dbReference type="PANTHER" id="PTHR11142">
    <property type="entry name" value="PSEUDOURIDYLATE SYNTHASE"/>
    <property type="match status" value="1"/>
</dbReference>
<dbReference type="InterPro" id="IPR001406">
    <property type="entry name" value="PsdUridine_synth_TruA"/>
</dbReference>
<dbReference type="InterPro" id="IPR020095">
    <property type="entry name" value="PsdUridine_synth_TruA_C"/>
</dbReference>
<dbReference type="SUPFAM" id="SSF55120">
    <property type="entry name" value="Pseudouridine synthase"/>
    <property type="match status" value="1"/>
</dbReference>
<comment type="similarity">
    <text evidence="1 4 7">Belongs to the tRNA pseudouridine synthase TruA family.</text>
</comment>
<dbReference type="NCBIfam" id="TIGR00071">
    <property type="entry name" value="hisT_truA"/>
    <property type="match status" value="1"/>
</dbReference>
<evidence type="ECO:0000259" key="9">
    <source>
        <dbReference type="Pfam" id="PF01416"/>
    </source>
</evidence>
<feature type="region of interest" description="Disordered" evidence="8">
    <location>
        <begin position="1"/>
        <end position="24"/>
    </location>
</feature>
<comment type="caution">
    <text evidence="10">The sequence shown here is derived from an EMBL/GenBank/DDBJ whole genome shotgun (WGS) entry which is preliminary data.</text>
</comment>
<gene>
    <name evidence="4" type="primary">truA</name>
    <name evidence="10" type="ORF">HNQ70_001276</name>
</gene>
<dbReference type="AlphaFoldDB" id="A0A7W8M854"/>
<accession>A0A7W8M854</accession>
<dbReference type="GO" id="GO:0160147">
    <property type="term" value="F:tRNA pseudouridine(38-40) synthase activity"/>
    <property type="evidence" value="ECO:0007669"/>
    <property type="project" value="UniProtKB-EC"/>
</dbReference>
<dbReference type="PIRSF" id="PIRSF001430">
    <property type="entry name" value="tRNA_psdUrid_synth"/>
    <property type="match status" value="1"/>
</dbReference>
<organism evidence="10 11">
    <name type="scientific">Quisquiliibacterium transsilvanicum</name>
    <dbReference type="NCBI Taxonomy" id="1549638"/>
    <lineage>
        <taxon>Bacteria</taxon>
        <taxon>Pseudomonadati</taxon>
        <taxon>Pseudomonadota</taxon>
        <taxon>Betaproteobacteria</taxon>
        <taxon>Burkholderiales</taxon>
        <taxon>Burkholderiaceae</taxon>
        <taxon>Quisquiliibacterium</taxon>
    </lineage>
</organism>
<keyword evidence="3 4" id="KW-0413">Isomerase</keyword>
<dbReference type="Gene3D" id="3.30.70.580">
    <property type="entry name" value="Pseudouridine synthase I, catalytic domain, N-terminal subdomain"/>
    <property type="match status" value="1"/>
</dbReference>
<comment type="function">
    <text evidence="4">Formation of pseudouridine at positions 38, 39 and 40 in the anticodon stem and loop of transfer RNAs.</text>
</comment>
<evidence type="ECO:0000256" key="2">
    <source>
        <dbReference type="ARBA" id="ARBA00022694"/>
    </source>
</evidence>
<dbReference type="FunFam" id="3.30.70.580:FF:000001">
    <property type="entry name" value="tRNA pseudouridine synthase A"/>
    <property type="match status" value="1"/>
</dbReference>
<evidence type="ECO:0000256" key="4">
    <source>
        <dbReference type="HAMAP-Rule" id="MF_00171"/>
    </source>
</evidence>
<dbReference type="PANTHER" id="PTHR11142:SF0">
    <property type="entry name" value="TRNA PSEUDOURIDINE SYNTHASE-LIKE 1"/>
    <property type="match status" value="1"/>
</dbReference>
<comment type="caution">
    <text evidence="4">Lacks conserved residue(s) required for the propagation of feature annotation.</text>
</comment>
<evidence type="ECO:0000256" key="6">
    <source>
        <dbReference type="PIRSR" id="PIRSR001430-2"/>
    </source>
</evidence>
<dbReference type="Pfam" id="PF01416">
    <property type="entry name" value="PseudoU_synth_1"/>
    <property type="match status" value="2"/>
</dbReference>
<dbReference type="CDD" id="cd02570">
    <property type="entry name" value="PseudoU_synth_EcTruA"/>
    <property type="match status" value="1"/>
</dbReference>
<dbReference type="HAMAP" id="MF_00171">
    <property type="entry name" value="TruA"/>
    <property type="match status" value="1"/>
</dbReference>
<feature type="compositionally biased region" description="Polar residues" evidence="8">
    <location>
        <begin position="11"/>
        <end position="20"/>
    </location>
</feature>
<dbReference type="Proteomes" id="UP000532440">
    <property type="component" value="Unassembled WGS sequence"/>
</dbReference>
<evidence type="ECO:0000256" key="5">
    <source>
        <dbReference type="PIRSR" id="PIRSR001430-1"/>
    </source>
</evidence>
<dbReference type="EMBL" id="JACHGB010000002">
    <property type="protein sequence ID" value="MBB5271272.1"/>
    <property type="molecule type" value="Genomic_DNA"/>
</dbReference>
<feature type="active site" description="Nucleophile" evidence="4 5">
    <location>
        <position position="84"/>
    </location>
</feature>
<feature type="domain" description="Pseudouridine synthase I TruA alpha/beta" evidence="9">
    <location>
        <begin position="41"/>
        <end position="135"/>
    </location>
</feature>
<comment type="catalytic activity">
    <reaction evidence="4 7">
        <text>uridine(38/39/40) in tRNA = pseudouridine(38/39/40) in tRNA</text>
        <dbReference type="Rhea" id="RHEA:22376"/>
        <dbReference type="Rhea" id="RHEA-COMP:10085"/>
        <dbReference type="Rhea" id="RHEA-COMP:10087"/>
        <dbReference type="ChEBI" id="CHEBI:65314"/>
        <dbReference type="ChEBI" id="CHEBI:65315"/>
        <dbReference type="EC" id="5.4.99.12"/>
    </reaction>
</comment>
<dbReference type="Gene3D" id="3.30.70.660">
    <property type="entry name" value="Pseudouridine synthase I, catalytic domain, C-terminal subdomain"/>
    <property type="match status" value="1"/>
</dbReference>
<evidence type="ECO:0000256" key="3">
    <source>
        <dbReference type="ARBA" id="ARBA00023235"/>
    </source>
</evidence>
<feature type="domain" description="Pseudouridine synthase I TruA alpha/beta" evidence="9">
    <location>
        <begin position="175"/>
        <end position="277"/>
    </location>
</feature>
<dbReference type="GO" id="GO:0003723">
    <property type="term" value="F:RNA binding"/>
    <property type="evidence" value="ECO:0007669"/>
    <property type="project" value="InterPro"/>
</dbReference>
<evidence type="ECO:0000256" key="7">
    <source>
        <dbReference type="RuleBase" id="RU003792"/>
    </source>
</evidence>
<dbReference type="EC" id="5.4.99.12" evidence="4"/>